<dbReference type="SUPFAM" id="SSF46894">
    <property type="entry name" value="C-terminal effector domain of the bipartite response regulators"/>
    <property type="match status" value="1"/>
</dbReference>
<feature type="domain" description="HTH luxR-type" evidence="2">
    <location>
        <begin position="298"/>
        <end position="355"/>
    </location>
</feature>
<name>A0ABX0XIX4_9SPHN</name>
<dbReference type="Pfam" id="PF00196">
    <property type="entry name" value="GerE"/>
    <property type="match status" value="1"/>
</dbReference>
<evidence type="ECO:0000313" key="4">
    <source>
        <dbReference type="Proteomes" id="UP000734218"/>
    </source>
</evidence>
<evidence type="ECO:0000256" key="1">
    <source>
        <dbReference type="SAM" id="MobiDB-lite"/>
    </source>
</evidence>
<dbReference type="RefSeq" id="WP_167952182.1">
    <property type="nucleotide sequence ID" value="NZ_JAATJE010000001.1"/>
</dbReference>
<feature type="compositionally biased region" description="Polar residues" evidence="1">
    <location>
        <begin position="1"/>
        <end position="11"/>
    </location>
</feature>
<dbReference type="InterPro" id="IPR036388">
    <property type="entry name" value="WH-like_DNA-bd_sf"/>
</dbReference>
<evidence type="ECO:0000313" key="3">
    <source>
        <dbReference type="EMBL" id="NJC32761.1"/>
    </source>
</evidence>
<proteinExistence type="predicted"/>
<dbReference type="SMART" id="SM00421">
    <property type="entry name" value="HTH_LUXR"/>
    <property type="match status" value="1"/>
</dbReference>
<accession>A0ABX0XIX4</accession>
<dbReference type="Proteomes" id="UP000734218">
    <property type="component" value="Unassembled WGS sequence"/>
</dbReference>
<dbReference type="InterPro" id="IPR000792">
    <property type="entry name" value="Tscrpt_reg_LuxR_C"/>
</dbReference>
<keyword evidence="4" id="KW-1185">Reference proteome</keyword>
<organism evidence="3 4">
    <name type="scientific">Sphingomonas jejuensis</name>
    <dbReference type="NCBI Taxonomy" id="904715"/>
    <lineage>
        <taxon>Bacteria</taxon>
        <taxon>Pseudomonadati</taxon>
        <taxon>Pseudomonadota</taxon>
        <taxon>Alphaproteobacteria</taxon>
        <taxon>Sphingomonadales</taxon>
        <taxon>Sphingomonadaceae</taxon>
        <taxon>Sphingomonas</taxon>
    </lineage>
</organism>
<comment type="caution">
    <text evidence="3">The sequence shown here is derived from an EMBL/GenBank/DDBJ whole genome shotgun (WGS) entry which is preliminary data.</text>
</comment>
<dbReference type="InterPro" id="IPR016032">
    <property type="entry name" value="Sig_transdc_resp-reg_C-effctor"/>
</dbReference>
<sequence length="374" mass="39504">MNVASSLSVSMSGGEAASLPARPAEAPFLDESWRWAVQHVGAVAAIGLLARGKEEATGAIFTSLRDGSKPGEIRAPELRSWLEDQALQGTGGPGRWIVIDGAGFDALVKPAIPDAAGALATLVPLGADAAFWILFGFGHAIDMVDQSRADASARILAICAGAFVADRQRSRQTVRLQTLLDELASAFIMLDADARILWTNEAAEQIIAERTLLMRGCDGRLAAASGGRTAEIRLAISQAAAAFHRGGCADRLITLPQGDGSRLAVLRAIAPAANQDPLLLLTLPRHDMLGFADGLHQAFGILRSEARFIGAILRHGSVQVAGDQLGLSEQTARTYLKRIYAKLGIHSQFELARLVASLTPPFRRNAAGLPLMAG</sequence>
<feature type="region of interest" description="Disordered" evidence="1">
    <location>
        <begin position="1"/>
        <end position="20"/>
    </location>
</feature>
<dbReference type="EMBL" id="JAATJE010000001">
    <property type="protein sequence ID" value="NJC32761.1"/>
    <property type="molecule type" value="Genomic_DNA"/>
</dbReference>
<dbReference type="Gene3D" id="1.10.10.10">
    <property type="entry name" value="Winged helix-like DNA-binding domain superfamily/Winged helix DNA-binding domain"/>
    <property type="match status" value="1"/>
</dbReference>
<evidence type="ECO:0000259" key="2">
    <source>
        <dbReference type="SMART" id="SM00421"/>
    </source>
</evidence>
<gene>
    <name evidence="3" type="ORF">GGR88_000235</name>
</gene>
<protein>
    <submittedName>
        <fullName evidence="3">PAS domain-containing protein</fullName>
    </submittedName>
</protein>
<reference evidence="3 4" key="1">
    <citation type="submission" date="2020-03" db="EMBL/GenBank/DDBJ databases">
        <title>Genomic Encyclopedia of Type Strains, Phase IV (KMG-IV): sequencing the most valuable type-strain genomes for metagenomic binning, comparative biology and taxonomic classification.</title>
        <authorList>
            <person name="Goeker M."/>
        </authorList>
    </citation>
    <scope>NUCLEOTIDE SEQUENCE [LARGE SCALE GENOMIC DNA]</scope>
    <source>
        <strain evidence="3 4">DSM 27651</strain>
    </source>
</reference>